<evidence type="ECO:0000256" key="10">
    <source>
        <dbReference type="ARBA" id="ARBA00051323"/>
    </source>
</evidence>
<evidence type="ECO:0000256" key="12">
    <source>
        <dbReference type="ARBA" id="ARBA00051835"/>
    </source>
</evidence>
<sequence>MMESGSRSSSIPSVSSSVGPSGRRSAGDEQVHLRRELGLLKAVSIVMGSIIGSGIFISPQGVLRGTGSVGLSLIVWLVCGLVSLAGALCFAELSIVTGKSGSQYIYLKEAYGNIPGFLYSWTSSLLMRPGGLAMVTLAMGAYLTDFLLPGDCPVPDTLIKLFAVLAIMFAGFVNAVSVKWTTHLQVAFTMSKVVALLVIVGVGLSQIIQGHTDAVNPSVSFHGSNKDIISLAAAFYQGLYPYDGWGSLNTVYEEVNNPKRNVPLAVIIGIPLTIVIYILVNISYLTVLTPDEVIASDAVAVAFAERSLGAMSWVIPLGICISTFGGSMCSILSDARLPYVTSREGHMAQFLSMISINRRTPLPGIGLEVLVALFLVAIGSFDTLLYGLSFAGWGFYGAAVMAVPVLRYRLPNRPRPFKVPIILPILVFLCSLYLIVSPFVNGPDMEIVYASLFILSGLLLYIPFVHFKYHPRVMRHVTLFLQKLFVAVPSDYVEPE</sequence>
<feature type="transmembrane region" description="Helical" evidence="20">
    <location>
        <begin position="228"/>
        <end position="252"/>
    </location>
</feature>
<proteinExistence type="inferred from homology"/>
<evidence type="ECO:0000256" key="1">
    <source>
        <dbReference type="ARBA" id="ARBA00004424"/>
    </source>
</evidence>
<dbReference type="OMA" id="ATITIMI"/>
<reference evidence="22" key="1">
    <citation type="submission" date="2025-08" db="UniProtKB">
        <authorList>
            <consortium name="RefSeq"/>
        </authorList>
    </citation>
    <scope>IDENTIFICATION</scope>
</reference>
<dbReference type="RefSeq" id="XP_022096462.1">
    <property type="nucleotide sequence ID" value="XM_022240770.1"/>
</dbReference>
<dbReference type="PANTHER" id="PTHR11785:SF512">
    <property type="entry name" value="SOBREMESA, ISOFORM B"/>
    <property type="match status" value="1"/>
</dbReference>
<dbReference type="InterPro" id="IPR050598">
    <property type="entry name" value="AminoAcid_Transporter"/>
</dbReference>
<evidence type="ECO:0000256" key="3">
    <source>
        <dbReference type="ARBA" id="ARBA00022448"/>
    </source>
</evidence>
<keyword evidence="6 20" id="KW-0812">Transmembrane</keyword>
<feature type="transmembrane region" description="Helical" evidence="20">
    <location>
        <begin position="117"/>
        <end position="138"/>
    </location>
</feature>
<feature type="transmembrane region" description="Helical" evidence="20">
    <location>
        <begin position="69"/>
        <end position="96"/>
    </location>
</feature>
<dbReference type="Pfam" id="PF13520">
    <property type="entry name" value="AA_permease_2"/>
    <property type="match status" value="1"/>
</dbReference>
<feature type="transmembrane region" description="Helical" evidence="20">
    <location>
        <begin position="360"/>
        <end position="378"/>
    </location>
</feature>
<evidence type="ECO:0000313" key="21">
    <source>
        <dbReference type="Proteomes" id="UP000694845"/>
    </source>
</evidence>
<keyword evidence="21" id="KW-1185">Reference proteome</keyword>
<evidence type="ECO:0000256" key="17">
    <source>
        <dbReference type="ARBA" id="ARBA00083296"/>
    </source>
</evidence>
<comment type="similarity">
    <text evidence="2">Belongs to the amino acid-polyamine-organocation (APC) superfamily.</text>
</comment>
<keyword evidence="8 20" id="KW-0472">Membrane</keyword>
<dbReference type="Proteomes" id="UP000694845">
    <property type="component" value="Unplaced"/>
</dbReference>
<dbReference type="GO" id="GO:0015179">
    <property type="term" value="F:L-amino acid transmembrane transporter activity"/>
    <property type="evidence" value="ECO:0007669"/>
    <property type="project" value="TreeGrafter"/>
</dbReference>
<evidence type="ECO:0000256" key="18">
    <source>
        <dbReference type="ARBA" id="ARBA00093193"/>
    </source>
</evidence>
<keyword evidence="4" id="KW-1003">Cell membrane</keyword>
<name>A0A8B7YUU6_ACAPL</name>
<feature type="transmembrane region" description="Helical" evidence="20">
    <location>
        <begin position="190"/>
        <end position="208"/>
    </location>
</feature>
<dbReference type="GeneID" id="110982402"/>
<comment type="catalytic activity">
    <reaction evidence="12">
        <text>L-histidine(out) + L-arginine(in) = L-histidine(in) + L-arginine(out)</text>
        <dbReference type="Rhea" id="RHEA:71063"/>
        <dbReference type="ChEBI" id="CHEBI:32682"/>
        <dbReference type="ChEBI" id="CHEBI:57595"/>
    </reaction>
    <physiologicalReaction direction="left-to-right" evidence="12">
        <dbReference type="Rhea" id="RHEA:71064"/>
    </physiologicalReaction>
</comment>
<dbReference type="PANTHER" id="PTHR11785">
    <property type="entry name" value="AMINO ACID TRANSPORTER"/>
    <property type="match status" value="1"/>
</dbReference>
<evidence type="ECO:0000256" key="2">
    <source>
        <dbReference type="ARBA" id="ARBA00009523"/>
    </source>
</evidence>
<evidence type="ECO:0000256" key="20">
    <source>
        <dbReference type="SAM" id="Phobius"/>
    </source>
</evidence>
<dbReference type="InterPro" id="IPR002293">
    <property type="entry name" value="AA/rel_permease1"/>
</dbReference>
<evidence type="ECO:0000256" key="7">
    <source>
        <dbReference type="ARBA" id="ARBA00022989"/>
    </source>
</evidence>
<evidence type="ECO:0000256" key="4">
    <source>
        <dbReference type="ARBA" id="ARBA00022475"/>
    </source>
</evidence>
<evidence type="ECO:0000313" key="22">
    <source>
        <dbReference type="RefSeq" id="XP_022096462.1"/>
    </source>
</evidence>
<evidence type="ECO:0000256" key="9">
    <source>
        <dbReference type="ARBA" id="ARBA00023157"/>
    </source>
</evidence>
<comment type="catalytic activity">
    <reaction evidence="13">
        <text>L-cysteine(out) + L-arginine(in) = L-cysteine(in) + L-arginine(out)</text>
        <dbReference type="Rhea" id="RHEA:71071"/>
        <dbReference type="ChEBI" id="CHEBI:32682"/>
        <dbReference type="ChEBI" id="CHEBI:35235"/>
    </reaction>
    <physiologicalReaction direction="left-to-right" evidence="13">
        <dbReference type="Rhea" id="RHEA:71072"/>
    </physiologicalReaction>
</comment>
<evidence type="ECO:0000256" key="8">
    <source>
        <dbReference type="ARBA" id="ARBA00023136"/>
    </source>
</evidence>
<dbReference type="AlphaFoldDB" id="A0A8B7YUU6"/>
<evidence type="ECO:0000256" key="13">
    <source>
        <dbReference type="ARBA" id="ARBA00052179"/>
    </source>
</evidence>
<feature type="transmembrane region" description="Helical" evidence="20">
    <location>
        <begin position="417"/>
        <end position="435"/>
    </location>
</feature>
<feature type="transmembrane region" description="Helical" evidence="20">
    <location>
        <begin position="313"/>
        <end position="339"/>
    </location>
</feature>
<dbReference type="GO" id="GO:0016324">
    <property type="term" value="C:apical plasma membrane"/>
    <property type="evidence" value="ECO:0007669"/>
    <property type="project" value="UniProtKB-SubCell"/>
</dbReference>
<gene>
    <name evidence="22" type="primary">LOC110982402</name>
</gene>
<comment type="catalytic activity">
    <reaction evidence="18">
        <text>L-phenylalanine(out) + L-arginine(in) = L-phenylalanine(in) + L-arginine(out)</text>
        <dbReference type="Rhea" id="RHEA:71067"/>
        <dbReference type="ChEBI" id="CHEBI:32682"/>
        <dbReference type="ChEBI" id="CHEBI:58095"/>
    </reaction>
    <physiologicalReaction direction="left-to-right" evidence="18">
        <dbReference type="Rhea" id="RHEA:71068"/>
    </physiologicalReaction>
</comment>
<accession>A0A8B7YUU6</accession>
<evidence type="ECO:0000256" key="19">
    <source>
        <dbReference type="SAM" id="MobiDB-lite"/>
    </source>
</evidence>
<feature type="compositionally biased region" description="Low complexity" evidence="19">
    <location>
        <begin position="1"/>
        <end position="24"/>
    </location>
</feature>
<evidence type="ECO:0000256" key="5">
    <source>
        <dbReference type="ARBA" id="ARBA00022553"/>
    </source>
</evidence>
<dbReference type="PIRSF" id="PIRSF006060">
    <property type="entry name" value="AA_transporter"/>
    <property type="match status" value="1"/>
</dbReference>
<dbReference type="KEGG" id="aplc:110982402"/>
<organism evidence="21 22">
    <name type="scientific">Acanthaster planci</name>
    <name type="common">Crown-of-thorns starfish</name>
    <dbReference type="NCBI Taxonomy" id="133434"/>
    <lineage>
        <taxon>Eukaryota</taxon>
        <taxon>Metazoa</taxon>
        <taxon>Echinodermata</taxon>
        <taxon>Eleutherozoa</taxon>
        <taxon>Asterozoa</taxon>
        <taxon>Asteroidea</taxon>
        <taxon>Valvatacea</taxon>
        <taxon>Valvatida</taxon>
        <taxon>Acanthasteridae</taxon>
        <taxon>Acanthaster</taxon>
    </lineage>
</organism>
<evidence type="ECO:0000256" key="15">
    <source>
        <dbReference type="ARBA" id="ARBA00074336"/>
    </source>
</evidence>
<protein>
    <recommendedName>
        <fullName evidence="15">b(0,+)-type amino acid transporter 1</fullName>
    </recommendedName>
    <alternativeName>
        <fullName evidence="16">Glycoprotein-associated amino acid transporter b0,+AT1</fullName>
    </alternativeName>
    <alternativeName>
        <fullName evidence="17">Solute carrier family 7 member 9</fullName>
    </alternativeName>
</protein>
<dbReference type="FunFam" id="1.20.1740.10:FF:000015">
    <property type="entry name" value="B(0,+)-type amino acid transporter 1"/>
    <property type="match status" value="1"/>
</dbReference>
<evidence type="ECO:0000256" key="14">
    <source>
        <dbReference type="ARBA" id="ARBA00052732"/>
    </source>
</evidence>
<feature type="transmembrane region" description="Helical" evidence="20">
    <location>
        <begin position="447"/>
        <end position="467"/>
    </location>
</feature>
<comment type="catalytic activity">
    <reaction evidence="10">
        <text>L-lysine(out) + L-arginine(in) = L-lysine(in) + L-arginine(out)</text>
        <dbReference type="Rhea" id="RHEA:70827"/>
        <dbReference type="ChEBI" id="CHEBI:32551"/>
        <dbReference type="ChEBI" id="CHEBI:32682"/>
    </reaction>
    <physiologicalReaction direction="left-to-right" evidence="10">
        <dbReference type="Rhea" id="RHEA:70828"/>
    </physiologicalReaction>
</comment>
<keyword evidence="3" id="KW-0813">Transport</keyword>
<evidence type="ECO:0000256" key="6">
    <source>
        <dbReference type="ARBA" id="ARBA00022692"/>
    </source>
</evidence>
<dbReference type="OrthoDB" id="5982228at2759"/>
<feature type="transmembrane region" description="Helical" evidence="20">
    <location>
        <begin position="264"/>
        <end position="287"/>
    </location>
</feature>
<keyword evidence="9" id="KW-1015">Disulfide bond</keyword>
<keyword evidence="7 20" id="KW-1133">Transmembrane helix</keyword>
<dbReference type="Gene3D" id="1.20.1740.10">
    <property type="entry name" value="Amino acid/polyamine transporter I"/>
    <property type="match status" value="1"/>
</dbReference>
<feature type="region of interest" description="Disordered" evidence="19">
    <location>
        <begin position="1"/>
        <end position="26"/>
    </location>
</feature>
<feature type="transmembrane region" description="Helical" evidence="20">
    <location>
        <begin position="384"/>
        <end position="405"/>
    </location>
</feature>
<evidence type="ECO:0000256" key="11">
    <source>
        <dbReference type="ARBA" id="ARBA00051814"/>
    </source>
</evidence>
<comment type="subcellular location">
    <subcellularLocation>
        <location evidence="1">Apical cell membrane</location>
        <topology evidence="1">Multi-pass membrane protein</topology>
    </subcellularLocation>
</comment>
<keyword evidence="5" id="KW-0597">Phosphoprotein</keyword>
<evidence type="ECO:0000256" key="16">
    <source>
        <dbReference type="ARBA" id="ARBA00079910"/>
    </source>
</evidence>
<feature type="transmembrane region" description="Helical" evidence="20">
    <location>
        <begin position="39"/>
        <end position="57"/>
    </location>
</feature>
<comment type="catalytic activity">
    <reaction evidence="14">
        <text>L-leucine(out) + L-arginine(in) = L-leucine(in) + L-arginine(out)</text>
        <dbReference type="Rhea" id="RHEA:71059"/>
        <dbReference type="ChEBI" id="CHEBI:32682"/>
        <dbReference type="ChEBI" id="CHEBI:57427"/>
    </reaction>
    <physiologicalReaction direction="left-to-right" evidence="14">
        <dbReference type="Rhea" id="RHEA:71060"/>
    </physiologicalReaction>
</comment>
<comment type="catalytic activity">
    <reaction evidence="11">
        <text>L-cystine(out) + L-arginine(in) = L-cystine(in) + L-arginine(out)</text>
        <dbReference type="Rhea" id="RHEA:71075"/>
        <dbReference type="ChEBI" id="CHEBI:32682"/>
        <dbReference type="ChEBI" id="CHEBI:35491"/>
    </reaction>
    <physiologicalReaction direction="left-to-right" evidence="11">
        <dbReference type="Rhea" id="RHEA:71076"/>
    </physiologicalReaction>
</comment>
<feature type="transmembrane region" description="Helical" evidence="20">
    <location>
        <begin position="158"/>
        <end position="178"/>
    </location>
</feature>